<accession>A0AAV7J218</accession>
<feature type="domain" description="C2H2-type" evidence="8">
    <location>
        <begin position="161"/>
        <end position="189"/>
    </location>
</feature>
<evidence type="ECO:0000256" key="6">
    <source>
        <dbReference type="ARBA" id="ARBA00023242"/>
    </source>
</evidence>
<dbReference type="PROSITE" id="PS50157">
    <property type="entry name" value="ZINC_FINGER_C2H2_2"/>
    <property type="match status" value="5"/>
</dbReference>
<dbReference type="GO" id="GO:0005634">
    <property type="term" value="C:nucleus"/>
    <property type="evidence" value="ECO:0007669"/>
    <property type="project" value="UniProtKB-SubCell"/>
</dbReference>
<keyword evidence="10" id="KW-1185">Reference proteome</keyword>
<dbReference type="GO" id="GO:0008270">
    <property type="term" value="F:zinc ion binding"/>
    <property type="evidence" value="ECO:0007669"/>
    <property type="project" value="UniProtKB-KW"/>
</dbReference>
<keyword evidence="6" id="KW-0539">Nucleus</keyword>
<dbReference type="Gene3D" id="3.30.160.60">
    <property type="entry name" value="Classic Zinc Finger"/>
    <property type="match status" value="4"/>
</dbReference>
<dbReference type="InterPro" id="IPR036236">
    <property type="entry name" value="Znf_C2H2_sf"/>
</dbReference>
<dbReference type="InterPro" id="IPR013087">
    <property type="entry name" value="Znf_C2H2_type"/>
</dbReference>
<keyword evidence="3" id="KW-0677">Repeat</keyword>
<organism evidence="9 10">
    <name type="scientific">Cotesia glomerata</name>
    <name type="common">Lepidopteran parasitic wasp</name>
    <name type="synonym">Apanteles glomeratus</name>
    <dbReference type="NCBI Taxonomy" id="32391"/>
    <lineage>
        <taxon>Eukaryota</taxon>
        <taxon>Metazoa</taxon>
        <taxon>Ecdysozoa</taxon>
        <taxon>Arthropoda</taxon>
        <taxon>Hexapoda</taxon>
        <taxon>Insecta</taxon>
        <taxon>Pterygota</taxon>
        <taxon>Neoptera</taxon>
        <taxon>Endopterygota</taxon>
        <taxon>Hymenoptera</taxon>
        <taxon>Apocrita</taxon>
        <taxon>Ichneumonoidea</taxon>
        <taxon>Braconidae</taxon>
        <taxon>Microgastrinae</taxon>
        <taxon>Cotesia</taxon>
    </lineage>
</organism>
<dbReference type="PROSITE" id="PS00028">
    <property type="entry name" value="ZINC_FINGER_C2H2_1"/>
    <property type="match status" value="4"/>
</dbReference>
<dbReference type="PANTHER" id="PTHR24394:SF29">
    <property type="entry name" value="MYONEURIN"/>
    <property type="match status" value="1"/>
</dbReference>
<protein>
    <recommendedName>
        <fullName evidence="8">C2H2-type domain-containing protein</fullName>
    </recommendedName>
</protein>
<dbReference type="PANTHER" id="PTHR24394">
    <property type="entry name" value="ZINC FINGER PROTEIN"/>
    <property type="match status" value="1"/>
</dbReference>
<evidence type="ECO:0000313" key="10">
    <source>
        <dbReference type="Proteomes" id="UP000826195"/>
    </source>
</evidence>
<dbReference type="FunFam" id="3.30.160.60:FF:000557">
    <property type="entry name" value="zinc finger and SCAN domain-containing protein 29"/>
    <property type="match status" value="1"/>
</dbReference>
<evidence type="ECO:0000256" key="7">
    <source>
        <dbReference type="PROSITE-ProRule" id="PRU00042"/>
    </source>
</evidence>
<proteinExistence type="predicted"/>
<feature type="domain" description="C2H2-type" evidence="8">
    <location>
        <begin position="220"/>
        <end position="248"/>
    </location>
</feature>
<comment type="subcellular location">
    <subcellularLocation>
        <location evidence="1">Nucleus</location>
    </subcellularLocation>
</comment>
<evidence type="ECO:0000256" key="3">
    <source>
        <dbReference type="ARBA" id="ARBA00022737"/>
    </source>
</evidence>
<evidence type="ECO:0000256" key="2">
    <source>
        <dbReference type="ARBA" id="ARBA00022723"/>
    </source>
</evidence>
<feature type="domain" description="C2H2-type" evidence="8">
    <location>
        <begin position="277"/>
        <end position="304"/>
    </location>
</feature>
<keyword evidence="5" id="KW-0862">Zinc</keyword>
<evidence type="ECO:0000313" key="9">
    <source>
        <dbReference type="EMBL" id="KAH0566640.1"/>
    </source>
</evidence>
<gene>
    <name evidence="9" type="ORF">KQX54_002787</name>
</gene>
<feature type="domain" description="C2H2-type" evidence="8">
    <location>
        <begin position="189"/>
        <end position="216"/>
    </location>
</feature>
<evidence type="ECO:0000259" key="8">
    <source>
        <dbReference type="PROSITE" id="PS50157"/>
    </source>
</evidence>
<dbReference type="EMBL" id="JAHXZJ010000001">
    <property type="protein sequence ID" value="KAH0566640.1"/>
    <property type="molecule type" value="Genomic_DNA"/>
</dbReference>
<evidence type="ECO:0000256" key="1">
    <source>
        <dbReference type="ARBA" id="ARBA00004123"/>
    </source>
</evidence>
<evidence type="ECO:0000256" key="4">
    <source>
        <dbReference type="ARBA" id="ARBA00022771"/>
    </source>
</evidence>
<dbReference type="GO" id="GO:0000981">
    <property type="term" value="F:DNA-binding transcription factor activity, RNA polymerase II-specific"/>
    <property type="evidence" value="ECO:0007669"/>
    <property type="project" value="TreeGrafter"/>
</dbReference>
<dbReference type="SUPFAM" id="SSF57667">
    <property type="entry name" value="beta-beta-alpha zinc fingers"/>
    <property type="match status" value="3"/>
</dbReference>
<dbReference type="Pfam" id="PF00096">
    <property type="entry name" value="zf-C2H2"/>
    <property type="match status" value="3"/>
</dbReference>
<sequence>MNTTKMKTRSNIISSKSANAQLQNPAEALIPTNLLTYYFCKTCNISYEGLPGYPTTDSFIRTHSKKYIKNSKPKCHPEAMIKNFKCQLHKCRHCSFSSLDFQRIVLHEKYKHSQLTKQYRCRKCYKDKMTHVEYQIHFCKPEDVKRREILKKEAEDKGESSLCEFCGFATQKKKTLQYHIRAYHTKHKFHCTLCKKKFVTALGLEKHLENHVDSAERLKFLCDFCGRSFRIKDNLKNHIIGVHMHIKDSVCSICSKSFAKRNSLRQHLLLHSGKRPYICDICGKTFVQKPALTSHRKTHPGKLSPMPAVFIDSYIKEVDPAMVYQHVLPVPELETQS</sequence>
<dbReference type="Proteomes" id="UP000826195">
    <property type="component" value="Unassembled WGS sequence"/>
</dbReference>
<dbReference type="AlphaFoldDB" id="A0AAV7J218"/>
<evidence type="ECO:0000256" key="5">
    <source>
        <dbReference type="ARBA" id="ARBA00022833"/>
    </source>
</evidence>
<name>A0AAV7J218_COTGL</name>
<keyword evidence="2" id="KW-0479">Metal-binding</keyword>
<dbReference type="SMART" id="SM00355">
    <property type="entry name" value="ZnF_C2H2"/>
    <property type="match status" value="6"/>
</dbReference>
<keyword evidence="4 7" id="KW-0863">Zinc-finger</keyword>
<comment type="caution">
    <text evidence="9">The sequence shown here is derived from an EMBL/GenBank/DDBJ whole genome shotgun (WGS) entry which is preliminary data.</text>
</comment>
<reference evidence="9 10" key="1">
    <citation type="journal article" date="2021" name="J. Hered.">
        <title>A chromosome-level genome assembly of the parasitoid wasp, Cotesia glomerata (Hymenoptera: Braconidae).</title>
        <authorList>
            <person name="Pinto B.J."/>
            <person name="Weis J.J."/>
            <person name="Gamble T."/>
            <person name="Ode P.J."/>
            <person name="Paul R."/>
            <person name="Zaspel J.M."/>
        </authorList>
    </citation>
    <scope>NUCLEOTIDE SEQUENCE [LARGE SCALE GENOMIC DNA]</scope>
    <source>
        <tissue evidence="9">Whole</tissue>
    </source>
</reference>
<feature type="domain" description="C2H2-type" evidence="8">
    <location>
        <begin position="249"/>
        <end position="276"/>
    </location>
</feature>